<keyword evidence="3" id="KW-1185">Reference proteome</keyword>
<protein>
    <recommendedName>
        <fullName evidence="4">Neuropeptide-like protein 31 family protein</fullName>
    </recommendedName>
</protein>
<accession>A0A2G9V0G6</accession>
<feature type="chain" id="PRO_5013829682" description="Neuropeptide-like protein 31 family protein" evidence="1">
    <location>
        <begin position="20"/>
        <end position="85"/>
    </location>
</feature>
<proteinExistence type="predicted"/>
<evidence type="ECO:0000313" key="3">
    <source>
        <dbReference type="Proteomes" id="UP000230423"/>
    </source>
</evidence>
<dbReference type="EMBL" id="KZ345090">
    <property type="protein sequence ID" value="PIO75965.1"/>
    <property type="molecule type" value="Genomic_DNA"/>
</dbReference>
<sequence length="85" mass="9124">MNSFLLFGLLCCLLFLSNASPITYVANPEDGRLYRVKRFGGFGYPGFGGFGYPGFGSSYGSSYGLSSSYNIGGYNSGYYGGFGKR</sequence>
<evidence type="ECO:0008006" key="4">
    <source>
        <dbReference type="Google" id="ProtNLM"/>
    </source>
</evidence>
<gene>
    <name evidence="2" type="ORF">TELCIR_01977</name>
</gene>
<organism evidence="2 3">
    <name type="scientific">Teladorsagia circumcincta</name>
    <name type="common">Brown stomach worm</name>
    <name type="synonym">Ostertagia circumcincta</name>
    <dbReference type="NCBI Taxonomy" id="45464"/>
    <lineage>
        <taxon>Eukaryota</taxon>
        <taxon>Metazoa</taxon>
        <taxon>Ecdysozoa</taxon>
        <taxon>Nematoda</taxon>
        <taxon>Chromadorea</taxon>
        <taxon>Rhabditida</taxon>
        <taxon>Rhabditina</taxon>
        <taxon>Rhabditomorpha</taxon>
        <taxon>Strongyloidea</taxon>
        <taxon>Trichostrongylidae</taxon>
        <taxon>Teladorsagia</taxon>
    </lineage>
</organism>
<evidence type="ECO:0000256" key="1">
    <source>
        <dbReference type="SAM" id="SignalP"/>
    </source>
</evidence>
<keyword evidence="1" id="KW-0732">Signal</keyword>
<reference evidence="2 3" key="1">
    <citation type="submission" date="2015-09" db="EMBL/GenBank/DDBJ databases">
        <title>Draft genome of the parasitic nematode Teladorsagia circumcincta isolate WARC Sus (inbred).</title>
        <authorList>
            <person name="Mitreva M."/>
        </authorList>
    </citation>
    <scope>NUCLEOTIDE SEQUENCE [LARGE SCALE GENOMIC DNA]</scope>
    <source>
        <strain evidence="2 3">S</strain>
    </source>
</reference>
<dbReference type="AlphaFoldDB" id="A0A2G9V0G6"/>
<dbReference type="Proteomes" id="UP000230423">
    <property type="component" value="Unassembled WGS sequence"/>
</dbReference>
<name>A0A2G9V0G6_TELCI</name>
<evidence type="ECO:0000313" key="2">
    <source>
        <dbReference type="EMBL" id="PIO75965.1"/>
    </source>
</evidence>
<feature type="signal peptide" evidence="1">
    <location>
        <begin position="1"/>
        <end position="19"/>
    </location>
</feature>